<comment type="subcellular location">
    <subcellularLocation>
        <location evidence="2">Cytoplasm</location>
    </subcellularLocation>
</comment>
<dbReference type="Pfam" id="PF02108">
    <property type="entry name" value="FliH"/>
    <property type="match status" value="1"/>
</dbReference>
<keyword evidence="13" id="KW-1185">Reference proteome</keyword>
<dbReference type="GO" id="GO:0044781">
    <property type="term" value="P:bacterial-type flagellum organization"/>
    <property type="evidence" value="ECO:0007669"/>
    <property type="project" value="UniProtKB-KW"/>
</dbReference>
<evidence type="ECO:0000313" key="12">
    <source>
        <dbReference type="EMBL" id="PPE68470.1"/>
    </source>
</evidence>
<dbReference type="PANTHER" id="PTHR34982">
    <property type="entry name" value="YOP PROTEINS TRANSLOCATION PROTEIN L"/>
    <property type="match status" value="1"/>
</dbReference>
<dbReference type="PANTHER" id="PTHR34982:SF1">
    <property type="entry name" value="FLAGELLAR ASSEMBLY PROTEIN FLIH"/>
    <property type="match status" value="1"/>
</dbReference>
<feature type="compositionally biased region" description="Pro residues" evidence="10">
    <location>
        <begin position="41"/>
        <end position="57"/>
    </location>
</feature>
<keyword evidence="12" id="KW-0969">Cilium</keyword>
<keyword evidence="12" id="KW-0966">Cell projection</keyword>
<dbReference type="GO" id="GO:0003774">
    <property type="term" value="F:cytoskeletal motor activity"/>
    <property type="evidence" value="ECO:0007669"/>
    <property type="project" value="InterPro"/>
</dbReference>
<sequence>MTASSNKPGQRPLYSRFIPREELHSFSAWSLGSLAEGEGGPVPPEPPAAPAAAPAPEPEPEPALSEAHQAALHEARQAGYKDGYRDGLVALENFKQSYAAQITAQVGQIAQAFQAQLELLEQQLAGALAAVACDIARQVVRTELQTRPALVEAVAQEALSTLLHSARHVQVRVHPEDHALLVERGQLDLESRNARLVADASVTRGGCIVESDIGTVDAAIETRWRQALAALGQSGDWSDAAPDAGDPA</sequence>
<evidence type="ECO:0000256" key="10">
    <source>
        <dbReference type="SAM" id="MobiDB-lite"/>
    </source>
</evidence>
<evidence type="ECO:0000256" key="6">
    <source>
        <dbReference type="ARBA" id="ARBA00022490"/>
    </source>
</evidence>
<keyword evidence="5" id="KW-0813">Transport</keyword>
<dbReference type="RefSeq" id="WP_104358897.1">
    <property type="nucleotide sequence ID" value="NZ_CP064338.1"/>
</dbReference>
<evidence type="ECO:0000256" key="5">
    <source>
        <dbReference type="ARBA" id="ARBA00022448"/>
    </source>
</evidence>
<dbReference type="GO" id="GO:0015031">
    <property type="term" value="P:protein transport"/>
    <property type="evidence" value="ECO:0007669"/>
    <property type="project" value="UniProtKB-KW"/>
</dbReference>
<dbReference type="EMBL" id="PSNY01000026">
    <property type="protein sequence ID" value="PPE68470.1"/>
    <property type="molecule type" value="Genomic_DNA"/>
</dbReference>
<dbReference type="PRINTS" id="PR01003">
    <property type="entry name" value="FLGFLIH"/>
</dbReference>
<evidence type="ECO:0000256" key="7">
    <source>
        <dbReference type="ARBA" id="ARBA00022795"/>
    </source>
</evidence>
<reference evidence="12 13" key="1">
    <citation type="submission" date="2018-02" db="EMBL/GenBank/DDBJ databases">
        <title>Reclassifiation of [Polyangium] brachysporum DSM 7029 as Guopingzhaonella breviflexa gen. nov., sp. nov., a member of the family Comamonadaceae.</title>
        <authorList>
            <person name="Tang B."/>
        </authorList>
    </citation>
    <scope>NUCLEOTIDE SEQUENCE [LARGE SCALE GENOMIC DNA]</scope>
    <source>
        <strain evidence="12 13">DSM 15344</strain>
    </source>
</reference>
<dbReference type="Proteomes" id="UP000239406">
    <property type="component" value="Unassembled WGS sequence"/>
</dbReference>
<dbReference type="GO" id="GO:0071973">
    <property type="term" value="P:bacterial-type flagellum-dependent cell motility"/>
    <property type="evidence" value="ECO:0007669"/>
    <property type="project" value="InterPro"/>
</dbReference>
<keyword evidence="7" id="KW-1005">Bacterial flagellum biogenesis</keyword>
<evidence type="ECO:0000256" key="8">
    <source>
        <dbReference type="ARBA" id="ARBA00022927"/>
    </source>
</evidence>
<comment type="similarity">
    <text evidence="3">Belongs to the FliH family.</text>
</comment>
<dbReference type="InterPro" id="IPR051472">
    <property type="entry name" value="T3SS_Stator/FliH"/>
</dbReference>
<evidence type="ECO:0000259" key="11">
    <source>
        <dbReference type="Pfam" id="PF02108"/>
    </source>
</evidence>
<evidence type="ECO:0000256" key="2">
    <source>
        <dbReference type="ARBA" id="ARBA00004496"/>
    </source>
</evidence>
<protein>
    <recommendedName>
        <fullName evidence="4">Flagellar assembly protein FliH</fullName>
    </recommendedName>
</protein>
<keyword evidence="8" id="KW-0653">Protein transport</keyword>
<evidence type="ECO:0000256" key="4">
    <source>
        <dbReference type="ARBA" id="ARBA00016507"/>
    </source>
</evidence>
<dbReference type="InterPro" id="IPR018035">
    <property type="entry name" value="Flagellar_FliH/T3SS_HrpE"/>
</dbReference>
<keyword evidence="12" id="KW-0282">Flagellum</keyword>
<proteinExistence type="inferred from homology"/>
<keyword evidence="9" id="KW-1006">Bacterial flagellum protein export</keyword>
<evidence type="ECO:0000256" key="3">
    <source>
        <dbReference type="ARBA" id="ARBA00006602"/>
    </source>
</evidence>
<dbReference type="InterPro" id="IPR000563">
    <property type="entry name" value="Flag_FliH"/>
</dbReference>
<evidence type="ECO:0000313" key="13">
    <source>
        <dbReference type="Proteomes" id="UP000239406"/>
    </source>
</evidence>
<name>A0A2S5T0G6_9BURK</name>
<gene>
    <name evidence="12" type="ORF">C1702_16950</name>
</gene>
<accession>A0A2S5T0G6</accession>
<evidence type="ECO:0000256" key="1">
    <source>
        <dbReference type="ARBA" id="ARBA00003041"/>
    </source>
</evidence>
<keyword evidence="6" id="KW-0963">Cytoplasm</keyword>
<comment type="function">
    <text evidence="1">Needed for flagellar regrowth and assembly.</text>
</comment>
<comment type="caution">
    <text evidence="12">The sequence shown here is derived from an EMBL/GenBank/DDBJ whole genome shotgun (WGS) entry which is preliminary data.</text>
</comment>
<evidence type="ECO:0000256" key="9">
    <source>
        <dbReference type="ARBA" id="ARBA00023225"/>
    </source>
</evidence>
<organism evidence="12 13">
    <name type="scientific">Caldimonas thermodepolymerans</name>
    <dbReference type="NCBI Taxonomy" id="215580"/>
    <lineage>
        <taxon>Bacteria</taxon>
        <taxon>Pseudomonadati</taxon>
        <taxon>Pseudomonadota</taxon>
        <taxon>Betaproteobacteria</taxon>
        <taxon>Burkholderiales</taxon>
        <taxon>Sphaerotilaceae</taxon>
        <taxon>Caldimonas</taxon>
    </lineage>
</organism>
<dbReference type="AlphaFoldDB" id="A0A2S5T0G6"/>
<feature type="domain" description="Flagellar assembly protein FliH/Type III secretion system HrpE" evidence="11">
    <location>
        <begin position="102"/>
        <end position="226"/>
    </location>
</feature>
<feature type="region of interest" description="Disordered" evidence="10">
    <location>
        <begin position="34"/>
        <end position="69"/>
    </location>
</feature>
<dbReference type="GO" id="GO:0005829">
    <property type="term" value="C:cytosol"/>
    <property type="evidence" value="ECO:0007669"/>
    <property type="project" value="TreeGrafter"/>
</dbReference>
<dbReference type="GO" id="GO:0009288">
    <property type="term" value="C:bacterial-type flagellum"/>
    <property type="evidence" value="ECO:0007669"/>
    <property type="project" value="InterPro"/>
</dbReference>